<feature type="transmembrane region" description="Helical" evidence="5">
    <location>
        <begin position="79"/>
        <end position="99"/>
    </location>
</feature>
<dbReference type="InterPro" id="IPR032808">
    <property type="entry name" value="DoxX"/>
</dbReference>
<keyword evidence="4 5" id="KW-0472">Membrane</keyword>
<gene>
    <name evidence="6" type="ORF">GBK04_23830</name>
</gene>
<evidence type="ECO:0000256" key="1">
    <source>
        <dbReference type="ARBA" id="ARBA00004141"/>
    </source>
</evidence>
<dbReference type="AlphaFoldDB" id="A0A7C9FF60"/>
<evidence type="ECO:0000313" key="6">
    <source>
        <dbReference type="EMBL" id="MPR36290.1"/>
    </source>
</evidence>
<comment type="subcellular location">
    <subcellularLocation>
        <location evidence="1">Membrane</location>
        <topology evidence="1">Multi-pass membrane protein</topology>
    </subcellularLocation>
</comment>
<dbReference type="EMBL" id="WHLY01000002">
    <property type="protein sequence ID" value="MPR36290.1"/>
    <property type="molecule type" value="Genomic_DNA"/>
</dbReference>
<dbReference type="Pfam" id="PF13564">
    <property type="entry name" value="DoxX_2"/>
    <property type="match status" value="1"/>
</dbReference>
<sequence>MSNKSNTLHILLWVAQILLSVSLVGGSMVKLFLPADELAVMWPWTADNPSLVKLTGILDLLAGIGLVVPSLFRIRPRLTIFAAYGTLVLMIAAITFHVMRGEASQIGANIFFAILAAFIAWGRQTKVPLVSKGT</sequence>
<organism evidence="6 7">
    <name type="scientific">Salmonirosea aquatica</name>
    <dbReference type="NCBI Taxonomy" id="2654236"/>
    <lineage>
        <taxon>Bacteria</taxon>
        <taxon>Pseudomonadati</taxon>
        <taxon>Bacteroidota</taxon>
        <taxon>Cytophagia</taxon>
        <taxon>Cytophagales</taxon>
        <taxon>Spirosomataceae</taxon>
        <taxon>Salmonirosea</taxon>
    </lineage>
</organism>
<keyword evidence="3 5" id="KW-1133">Transmembrane helix</keyword>
<keyword evidence="7" id="KW-1185">Reference proteome</keyword>
<evidence type="ECO:0000256" key="3">
    <source>
        <dbReference type="ARBA" id="ARBA00022989"/>
    </source>
</evidence>
<dbReference type="Proteomes" id="UP000479293">
    <property type="component" value="Unassembled WGS sequence"/>
</dbReference>
<reference evidence="6 7" key="1">
    <citation type="submission" date="2019-10" db="EMBL/GenBank/DDBJ databases">
        <title>Draft Genome Sequence of Cytophagaceae sp. SJW1-29.</title>
        <authorList>
            <person name="Choi A."/>
        </authorList>
    </citation>
    <scope>NUCLEOTIDE SEQUENCE [LARGE SCALE GENOMIC DNA]</scope>
    <source>
        <strain evidence="6 7">SJW1-29</strain>
    </source>
</reference>
<feature type="transmembrane region" description="Helical" evidence="5">
    <location>
        <begin position="105"/>
        <end position="122"/>
    </location>
</feature>
<evidence type="ECO:0000313" key="7">
    <source>
        <dbReference type="Proteomes" id="UP000479293"/>
    </source>
</evidence>
<protein>
    <submittedName>
        <fullName evidence="6">DoxX family protein</fullName>
    </submittedName>
</protein>
<evidence type="ECO:0000256" key="4">
    <source>
        <dbReference type="ARBA" id="ARBA00023136"/>
    </source>
</evidence>
<feature type="transmembrane region" description="Helical" evidence="5">
    <location>
        <begin position="50"/>
        <end position="72"/>
    </location>
</feature>
<proteinExistence type="predicted"/>
<dbReference type="RefSeq" id="WP_152764062.1">
    <property type="nucleotide sequence ID" value="NZ_WHLY01000002.1"/>
</dbReference>
<name>A0A7C9FF60_9BACT</name>
<evidence type="ECO:0000256" key="5">
    <source>
        <dbReference type="SAM" id="Phobius"/>
    </source>
</evidence>
<accession>A0A7C9FF60</accession>
<comment type="caution">
    <text evidence="6">The sequence shown here is derived from an EMBL/GenBank/DDBJ whole genome shotgun (WGS) entry which is preliminary data.</text>
</comment>
<evidence type="ECO:0000256" key="2">
    <source>
        <dbReference type="ARBA" id="ARBA00022692"/>
    </source>
</evidence>
<keyword evidence="2 5" id="KW-0812">Transmembrane</keyword>
<dbReference type="GO" id="GO:0016020">
    <property type="term" value="C:membrane"/>
    <property type="evidence" value="ECO:0007669"/>
    <property type="project" value="UniProtKB-SubCell"/>
</dbReference>